<dbReference type="Proteomes" id="UP000598271">
    <property type="component" value="Unassembled WGS sequence"/>
</dbReference>
<evidence type="ECO:0000256" key="1">
    <source>
        <dbReference type="SAM" id="MobiDB-lite"/>
    </source>
</evidence>
<feature type="compositionally biased region" description="Low complexity" evidence="1">
    <location>
        <begin position="29"/>
        <end position="39"/>
    </location>
</feature>
<dbReference type="PROSITE" id="PS51257">
    <property type="entry name" value="PROKAR_LIPOPROTEIN"/>
    <property type="match status" value="1"/>
</dbReference>
<evidence type="ECO:0008006" key="4">
    <source>
        <dbReference type="Google" id="ProtNLM"/>
    </source>
</evidence>
<protein>
    <recommendedName>
        <fullName evidence="4">Collagen-like protein</fullName>
    </recommendedName>
</protein>
<dbReference type="AlphaFoldDB" id="A0A8J3GC09"/>
<feature type="region of interest" description="Disordered" evidence="1">
    <location>
        <begin position="29"/>
        <end position="51"/>
    </location>
</feature>
<evidence type="ECO:0000313" key="2">
    <source>
        <dbReference type="EMBL" id="GHB81272.1"/>
    </source>
</evidence>
<dbReference type="EMBL" id="BMXF01000004">
    <property type="protein sequence ID" value="GHB81272.1"/>
    <property type="molecule type" value="Genomic_DNA"/>
</dbReference>
<accession>A0A8J3GC09</accession>
<evidence type="ECO:0000313" key="3">
    <source>
        <dbReference type="Proteomes" id="UP000598271"/>
    </source>
</evidence>
<dbReference type="Gene3D" id="1.20.5.320">
    <property type="entry name" value="6-Phosphogluconate Dehydrogenase, domain 3"/>
    <property type="match status" value="1"/>
</dbReference>
<sequence length="174" mass="18666">MTRKLLFVLFMGSMPFLYSCDKLKGEIGPAGEQGEQGIQGEKGDPGDPAGAIQVTLDTASTDANGDLARGFEVGAANAAIVEKGAVLVYAKTSIAWFPLPGPIIFADGVSNYTFAYVIQGANLVVQLLQLDEVPKKRKFQAVRVVLIPAANARLNADIDYKDYEAVRKAYNLPE</sequence>
<organism evidence="2 3">
    <name type="scientific">Persicitalea jodogahamensis</name>
    <dbReference type="NCBI Taxonomy" id="402147"/>
    <lineage>
        <taxon>Bacteria</taxon>
        <taxon>Pseudomonadati</taxon>
        <taxon>Bacteroidota</taxon>
        <taxon>Cytophagia</taxon>
        <taxon>Cytophagales</taxon>
        <taxon>Spirosomataceae</taxon>
        <taxon>Persicitalea</taxon>
    </lineage>
</organism>
<comment type="caution">
    <text evidence="2">The sequence shown here is derived from an EMBL/GenBank/DDBJ whole genome shotgun (WGS) entry which is preliminary data.</text>
</comment>
<dbReference type="RefSeq" id="WP_189566543.1">
    <property type="nucleotide sequence ID" value="NZ_BMXF01000004.1"/>
</dbReference>
<gene>
    <name evidence="2" type="ORF">GCM10007390_40060</name>
</gene>
<proteinExistence type="predicted"/>
<name>A0A8J3GC09_9BACT</name>
<reference evidence="2 3" key="1">
    <citation type="journal article" date="2014" name="Int. J. Syst. Evol. Microbiol.">
        <title>Complete genome sequence of Corynebacterium casei LMG S-19264T (=DSM 44701T), isolated from a smear-ripened cheese.</title>
        <authorList>
            <consortium name="US DOE Joint Genome Institute (JGI-PGF)"/>
            <person name="Walter F."/>
            <person name="Albersmeier A."/>
            <person name="Kalinowski J."/>
            <person name="Ruckert C."/>
        </authorList>
    </citation>
    <scope>NUCLEOTIDE SEQUENCE [LARGE SCALE GENOMIC DNA]</scope>
    <source>
        <strain evidence="2 3">KCTC 12866</strain>
    </source>
</reference>
<keyword evidence="3" id="KW-1185">Reference proteome</keyword>